<evidence type="ECO:0000313" key="7">
    <source>
        <dbReference type="Proteomes" id="UP001374535"/>
    </source>
</evidence>
<dbReference type="SUPFAM" id="SSF55347">
    <property type="entry name" value="Glyceraldehyde-3-phosphate dehydrogenase-like, C-terminal domain"/>
    <property type="match status" value="1"/>
</dbReference>
<feature type="domain" description="Saccharopine dehydrogenase NADP binding" evidence="3">
    <location>
        <begin position="343"/>
        <end position="445"/>
    </location>
</feature>
<dbReference type="InterPro" id="IPR005097">
    <property type="entry name" value="Sacchrp_dh_NADP-bd"/>
</dbReference>
<dbReference type="InterPro" id="IPR032095">
    <property type="entry name" value="Sacchrp_dh-like_C"/>
</dbReference>
<feature type="domain" description="Saccharopine dehydrogenase-like C-terminal" evidence="5">
    <location>
        <begin position="449"/>
        <end position="507"/>
    </location>
</feature>
<dbReference type="Pfam" id="PF16653">
    <property type="entry name" value="Sacchrp_dh_C"/>
    <property type="match status" value="2"/>
</dbReference>
<evidence type="ECO:0000259" key="3">
    <source>
        <dbReference type="Pfam" id="PF03435"/>
    </source>
</evidence>
<keyword evidence="7" id="KW-1185">Reference proteome</keyword>
<evidence type="ECO:0000313" key="6">
    <source>
        <dbReference type="EMBL" id="WVZ11646.1"/>
    </source>
</evidence>
<feature type="domain" description="Saccharopine dehydrogenase-like C-terminal" evidence="5">
    <location>
        <begin position="522"/>
        <end position="806"/>
    </location>
</feature>
<accession>A0AAQ3NMM5</accession>
<dbReference type="PANTHER" id="PTHR11133:SF22">
    <property type="entry name" value="ALPHA-AMINOADIPIC SEMIALDEHYDE SYNTHASE, MITOCHONDRIAL"/>
    <property type="match status" value="1"/>
</dbReference>
<dbReference type="AlphaFoldDB" id="A0AAQ3NMM5"/>
<keyword evidence="1" id="KW-0560">Oxidoreductase</keyword>
<evidence type="ECO:0000256" key="1">
    <source>
        <dbReference type="ARBA" id="ARBA00023002"/>
    </source>
</evidence>
<dbReference type="Gene3D" id="3.40.50.720">
    <property type="entry name" value="NAD(P)-binding Rossmann-like Domain"/>
    <property type="match status" value="2"/>
</dbReference>
<dbReference type="Gene3D" id="3.30.70.2690">
    <property type="entry name" value="LOR/SDH bifunctional enzyme, conserved domain"/>
    <property type="match status" value="1"/>
</dbReference>
<proteinExistence type="predicted"/>
<gene>
    <name evidence="6" type="ORF">V8G54_016176</name>
</gene>
<evidence type="ECO:0000259" key="4">
    <source>
        <dbReference type="Pfam" id="PF04455"/>
    </source>
</evidence>
<dbReference type="InterPro" id="IPR007545">
    <property type="entry name" value="LOR/SDH_bifunc_enz_cons_dom"/>
</dbReference>
<dbReference type="GO" id="GO:0005737">
    <property type="term" value="C:cytoplasm"/>
    <property type="evidence" value="ECO:0007669"/>
    <property type="project" value="TreeGrafter"/>
</dbReference>
<reference evidence="6 7" key="1">
    <citation type="journal article" date="2023" name="Life. Sci Alliance">
        <title>Evolutionary insights into 3D genome organization and epigenetic landscape of Vigna mungo.</title>
        <authorList>
            <person name="Junaid A."/>
            <person name="Singh B."/>
            <person name="Bhatia S."/>
        </authorList>
    </citation>
    <scope>NUCLEOTIDE SEQUENCE [LARGE SCALE GENOMIC DNA]</scope>
    <source>
        <strain evidence="6">Urdbean</strain>
    </source>
</reference>
<dbReference type="GO" id="GO:0004753">
    <property type="term" value="F:saccharopine dehydrogenase activity"/>
    <property type="evidence" value="ECO:0007669"/>
    <property type="project" value="TreeGrafter"/>
</dbReference>
<dbReference type="InterPro" id="IPR043009">
    <property type="entry name" value="LOR/SDH_bifunc_enz_cons_dom_sf"/>
</dbReference>
<evidence type="ECO:0000256" key="2">
    <source>
        <dbReference type="ARBA" id="ARBA00023027"/>
    </source>
</evidence>
<protein>
    <submittedName>
        <fullName evidence="6">Uncharacterized protein</fullName>
    </submittedName>
</protein>
<dbReference type="InterPro" id="IPR036291">
    <property type="entry name" value="NAD(P)-bd_dom_sf"/>
</dbReference>
<dbReference type="SUPFAM" id="SSF51735">
    <property type="entry name" value="NAD(P)-binding Rossmann-fold domains"/>
    <property type="match status" value="1"/>
</dbReference>
<dbReference type="Proteomes" id="UP001374535">
    <property type="component" value="Chromosome 5"/>
</dbReference>
<dbReference type="Gene3D" id="3.30.360.10">
    <property type="entry name" value="Dihydrodipicolinate Reductase, domain 2"/>
    <property type="match status" value="2"/>
</dbReference>
<dbReference type="Pfam" id="PF03435">
    <property type="entry name" value="Sacchrp_dh_NADP"/>
    <property type="match status" value="1"/>
</dbReference>
<sequence length="861" mass="95675">MVEPKDPTKVFDKADYYAHPEHYNPTFHEKVAPYASVIVNCMYWEKRFPQLLSYKQMQDLMSQGCPLVGIADVTCDIGGSLEFVNHTTSIDSPFFRYDPIKNSYHDDMDGDGVICLAVDILPTEFAKEASQHFGNILSQFVVNLALATDITKLPAHLKRACIAHKGVLTSLYDYIPRMRHSDSEEASENSENSLSNKRKYNISVSLSGHLFDQFLINEALDIIEAAGGSFHLVNCHVGQSVKAVSFSELEVGADDRAVLDQIIDSLTAIAKRTENDRFSNQDSSKISLTLGKVEENGTVKELGSKRKAEVLILGAGRVCQPAAVMLSSFGRPSSSEWYKTLLEDDFEWQTEVEVIVGSLYLKDAEQMVEGIPNVTGIQLDVMDHEGLCKYISQVDVVISLLPPSCHIIVANACIELRKHLVTASYVDSSLSMLDDKAKEAGITILGEMGLDPGIDHMMAMKMINQAHARKGKVKSFTSYCGGLPSPEAANNPLAYKFRYFSECLLSNSRVTTLNSVFVIGNGAIRAGRNPATYKWAGETVHIDGNDLYDSATRLRLPELPAFSLECLPNRNSLLYGDLYGIASEASTIFRGTLRYEGTIYNRFSEIMGTLSRIGLFNDEAHSLLTDEQRPTFRDFLFELLKVVSADLDGPLIGENDMIERILTQGHCKDSRTAKKTAKTIIFLGLLEQTEIPAFCKSAFDVARFRMEERLSYTSQEKDMVLLHHEVEIEYPDSQKTEKHRATLLEFGKTVNGNTTTAMALTVGIPAAVGALVLSIPFYSCAVFQAKALLLTNKIQTRGVLRPIEPEHTWQSHGHRIAESCMNILSLIIAKMMHVLKKLYTVDFAALDIIEAYGIKLIEETD</sequence>
<organism evidence="6 7">
    <name type="scientific">Vigna mungo</name>
    <name type="common">Black gram</name>
    <name type="synonym">Phaseolus mungo</name>
    <dbReference type="NCBI Taxonomy" id="3915"/>
    <lineage>
        <taxon>Eukaryota</taxon>
        <taxon>Viridiplantae</taxon>
        <taxon>Streptophyta</taxon>
        <taxon>Embryophyta</taxon>
        <taxon>Tracheophyta</taxon>
        <taxon>Spermatophyta</taxon>
        <taxon>Magnoliopsida</taxon>
        <taxon>eudicotyledons</taxon>
        <taxon>Gunneridae</taxon>
        <taxon>Pentapetalae</taxon>
        <taxon>rosids</taxon>
        <taxon>fabids</taxon>
        <taxon>Fabales</taxon>
        <taxon>Fabaceae</taxon>
        <taxon>Papilionoideae</taxon>
        <taxon>50 kb inversion clade</taxon>
        <taxon>NPAAA clade</taxon>
        <taxon>indigoferoid/millettioid clade</taxon>
        <taxon>Phaseoleae</taxon>
        <taxon>Vigna</taxon>
    </lineage>
</organism>
<keyword evidence="2" id="KW-0520">NAD</keyword>
<evidence type="ECO:0000259" key="5">
    <source>
        <dbReference type="Pfam" id="PF16653"/>
    </source>
</evidence>
<dbReference type="CDD" id="cd12144">
    <property type="entry name" value="SDH_N_domain"/>
    <property type="match status" value="1"/>
</dbReference>
<dbReference type="EMBL" id="CP144696">
    <property type="protein sequence ID" value="WVZ11646.1"/>
    <property type="molecule type" value="Genomic_DNA"/>
</dbReference>
<dbReference type="GO" id="GO:0019878">
    <property type="term" value="P:lysine biosynthetic process via aminoadipic acid"/>
    <property type="evidence" value="ECO:0007669"/>
    <property type="project" value="TreeGrafter"/>
</dbReference>
<dbReference type="FunFam" id="3.30.70.2690:FF:000001">
    <property type="entry name" value="Lysine-ketoglutarate reductase/saccharopine dehydrogenase1"/>
    <property type="match status" value="1"/>
</dbReference>
<dbReference type="InterPro" id="IPR051168">
    <property type="entry name" value="AASS"/>
</dbReference>
<dbReference type="PANTHER" id="PTHR11133">
    <property type="entry name" value="SACCHAROPINE DEHYDROGENASE"/>
    <property type="match status" value="1"/>
</dbReference>
<name>A0AAQ3NMM5_VIGMU</name>
<dbReference type="Pfam" id="PF04455">
    <property type="entry name" value="Saccharop_dh_N"/>
    <property type="match status" value="1"/>
</dbReference>
<feature type="domain" description="LOR/SDH bifunctional enzyme conserved" evidence="4">
    <location>
        <begin position="203"/>
        <end position="274"/>
    </location>
</feature>